<sequence length="71" mass="8020">MSLDCSPTSISAPTPGFSSKYSASATACCKQYRFSRKYSSKKKGRKRLPRDENGKIIPQSNSDFFHFLHIK</sequence>
<name>A0A3M7RNU1_BRAPC</name>
<dbReference type="AlphaFoldDB" id="A0A3M7RNU1"/>
<organism evidence="2 3">
    <name type="scientific">Brachionus plicatilis</name>
    <name type="common">Marine rotifer</name>
    <name type="synonym">Brachionus muelleri</name>
    <dbReference type="NCBI Taxonomy" id="10195"/>
    <lineage>
        <taxon>Eukaryota</taxon>
        <taxon>Metazoa</taxon>
        <taxon>Spiralia</taxon>
        <taxon>Gnathifera</taxon>
        <taxon>Rotifera</taxon>
        <taxon>Eurotatoria</taxon>
        <taxon>Monogononta</taxon>
        <taxon>Pseudotrocha</taxon>
        <taxon>Ploima</taxon>
        <taxon>Brachionidae</taxon>
        <taxon>Brachionus</taxon>
    </lineage>
</organism>
<reference evidence="2 3" key="1">
    <citation type="journal article" date="2018" name="Sci. Rep.">
        <title>Genomic signatures of local adaptation to the degree of environmental predictability in rotifers.</title>
        <authorList>
            <person name="Franch-Gras L."/>
            <person name="Hahn C."/>
            <person name="Garcia-Roger E.M."/>
            <person name="Carmona M.J."/>
            <person name="Serra M."/>
            <person name="Gomez A."/>
        </authorList>
    </citation>
    <scope>NUCLEOTIDE SEQUENCE [LARGE SCALE GENOMIC DNA]</scope>
    <source>
        <strain evidence="2">HYR1</strain>
    </source>
</reference>
<feature type="region of interest" description="Disordered" evidence="1">
    <location>
        <begin position="1"/>
        <end position="23"/>
    </location>
</feature>
<dbReference type="EMBL" id="REGN01002995">
    <property type="protein sequence ID" value="RNA25005.1"/>
    <property type="molecule type" value="Genomic_DNA"/>
</dbReference>
<dbReference type="Proteomes" id="UP000276133">
    <property type="component" value="Unassembled WGS sequence"/>
</dbReference>
<evidence type="ECO:0000313" key="2">
    <source>
        <dbReference type="EMBL" id="RNA25005.1"/>
    </source>
</evidence>
<keyword evidence="3" id="KW-1185">Reference proteome</keyword>
<evidence type="ECO:0000313" key="3">
    <source>
        <dbReference type="Proteomes" id="UP000276133"/>
    </source>
</evidence>
<protein>
    <submittedName>
        <fullName evidence="2">Uncharacterized protein</fullName>
    </submittedName>
</protein>
<gene>
    <name evidence="2" type="ORF">BpHYR1_020837</name>
</gene>
<evidence type="ECO:0000256" key="1">
    <source>
        <dbReference type="SAM" id="MobiDB-lite"/>
    </source>
</evidence>
<comment type="caution">
    <text evidence="2">The sequence shown here is derived from an EMBL/GenBank/DDBJ whole genome shotgun (WGS) entry which is preliminary data.</text>
</comment>
<accession>A0A3M7RNU1</accession>
<proteinExistence type="predicted"/>